<keyword evidence="2" id="KW-1185">Reference proteome</keyword>
<name>A0A2R7YU80_9ACTN</name>
<dbReference type="InterPro" id="IPR019587">
    <property type="entry name" value="Polyketide_cyclase/dehydratase"/>
</dbReference>
<evidence type="ECO:0000313" key="1">
    <source>
        <dbReference type="EMBL" id="PUA79891.1"/>
    </source>
</evidence>
<dbReference type="InterPro" id="IPR023393">
    <property type="entry name" value="START-like_dom_sf"/>
</dbReference>
<dbReference type="Pfam" id="PF10604">
    <property type="entry name" value="Polyketide_cyc2"/>
    <property type="match status" value="1"/>
</dbReference>
<evidence type="ECO:0000313" key="2">
    <source>
        <dbReference type="Proteomes" id="UP000244867"/>
    </source>
</evidence>
<comment type="caution">
    <text evidence="1">The sequence shown here is derived from an EMBL/GenBank/DDBJ whole genome shotgun (WGS) entry which is preliminary data.</text>
</comment>
<dbReference type="AlphaFoldDB" id="A0A2R7YU80"/>
<organism evidence="1 2">
    <name type="scientific">Nocardioides currus</name>
    <dbReference type="NCBI Taxonomy" id="2133958"/>
    <lineage>
        <taxon>Bacteria</taxon>
        <taxon>Bacillati</taxon>
        <taxon>Actinomycetota</taxon>
        <taxon>Actinomycetes</taxon>
        <taxon>Propionibacteriales</taxon>
        <taxon>Nocardioidaceae</taxon>
        <taxon>Nocardioides</taxon>
    </lineage>
</organism>
<dbReference type="SUPFAM" id="SSF55961">
    <property type="entry name" value="Bet v1-like"/>
    <property type="match status" value="1"/>
</dbReference>
<reference evidence="1 2" key="1">
    <citation type="submission" date="2018-03" db="EMBL/GenBank/DDBJ databases">
        <authorList>
            <person name="Keele B.F."/>
        </authorList>
    </citation>
    <scope>NUCLEOTIDE SEQUENCE [LARGE SCALE GENOMIC DNA]</scope>
    <source>
        <strain evidence="1 2">IB-3</strain>
    </source>
</reference>
<protein>
    <submittedName>
        <fullName evidence="1">Polyketide cyclase</fullName>
    </submittedName>
</protein>
<dbReference type="Gene3D" id="3.30.530.20">
    <property type="match status" value="1"/>
</dbReference>
<sequence>MSPRRFRASVDFAVAPAVAFDYLGDPRNRPEWQSSLLSVTLPERAAEPHLGLAWRETTMVGVRPRMEITRFERPTAWAEVGRWRGVEATLVLAFEERRSGCRVIAEGEISGRGAYAVPAAVAGRLAGLAIGADLRKAARILGSR</sequence>
<dbReference type="EMBL" id="PYXZ01000008">
    <property type="protein sequence ID" value="PUA79891.1"/>
    <property type="molecule type" value="Genomic_DNA"/>
</dbReference>
<dbReference type="OrthoDB" id="7838135at2"/>
<gene>
    <name evidence="1" type="ORF">C7S10_16860</name>
</gene>
<accession>A0A2R7YU80</accession>
<proteinExistence type="predicted"/>
<dbReference type="Proteomes" id="UP000244867">
    <property type="component" value="Unassembled WGS sequence"/>
</dbReference>